<dbReference type="SUPFAM" id="SSF47203">
    <property type="entry name" value="Acyl-CoA dehydrogenase C-terminal domain-like"/>
    <property type="match status" value="1"/>
</dbReference>
<dbReference type="Gene3D" id="2.40.110.10">
    <property type="entry name" value="Butyryl-CoA Dehydrogenase, subunit A, domain 2"/>
    <property type="match status" value="1"/>
</dbReference>
<dbReference type="SUPFAM" id="SSF56645">
    <property type="entry name" value="Acyl-CoA dehydrogenase NM domain-like"/>
    <property type="match status" value="1"/>
</dbReference>
<dbReference type="AlphaFoldDB" id="A0A160NUN3"/>
<evidence type="ECO:0000259" key="2">
    <source>
        <dbReference type="Pfam" id="PF02771"/>
    </source>
</evidence>
<dbReference type="InterPro" id="IPR013786">
    <property type="entry name" value="AcylCoA_DH/ox_N"/>
</dbReference>
<dbReference type="Pfam" id="PF02771">
    <property type="entry name" value="Acyl-CoA_dh_N"/>
    <property type="match status" value="1"/>
</dbReference>
<feature type="domain" description="Acyl-CoA dehydrogenase/oxidase N-terminal" evidence="2">
    <location>
        <begin position="30"/>
        <end position="106"/>
    </location>
</feature>
<dbReference type="GO" id="GO:0050660">
    <property type="term" value="F:flavin adenine dinucleotide binding"/>
    <property type="evidence" value="ECO:0007669"/>
    <property type="project" value="InterPro"/>
</dbReference>
<feature type="region of interest" description="Disordered" evidence="1">
    <location>
        <begin position="117"/>
        <end position="147"/>
    </location>
</feature>
<dbReference type="EMBL" id="AP017424">
    <property type="protein sequence ID" value="BAU81283.1"/>
    <property type="molecule type" value="Genomic_DNA"/>
</dbReference>
<dbReference type="PANTHER" id="PTHR43884:SF12">
    <property type="entry name" value="ISOVALERYL-COA DEHYDROGENASE, MITOCHONDRIAL-RELATED"/>
    <property type="match status" value="1"/>
</dbReference>
<organism evidence="3 4">
    <name type="scientific">Streptomyces laurentii</name>
    <dbReference type="NCBI Taxonomy" id="39478"/>
    <lineage>
        <taxon>Bacteria</taxon>
        <taxon>Bacillati</taxon>
        <taxon>Actinomycetota</taxon>
        <taxon>Actinomycetes</taxon>
        <taxon>Kitasatosporales</taxon>
        <taxon>Streptomycetaceae</taxon>
        <taxon>Streptomyces</taxon>
    </lineage>
</organism>
<dbReference type="InterPro" id="IPR046373">
    <property type="entry name" value="Acyl-CoA_Oxase/DH_mid-dom_sf"/>
</dbReference>
<dbReference type="KEGG" id="slau:SLA_0328"/>
<dbReference type="InterPro" id="IPR037069">
    <property type="entry name" value="AcylCoA_DH/ox_N_sf"/>
</dbReference>
<gene>
    <name evidence="3" type="ORF">SLA_0328</name>
</gene>
<dbReference type="PANTHER" id="PTHR43884">
    <property type="entry name" value="ACYL-COA DEHYDROGENASE"/>
    <property type="match status" value="1"/>
</dbReference>
<name>A0A160NUN3_STRLU</name>
<evidence type="ECO:0000313" key="4">
    <source>
        <dbReference type="Proteomes" id="UP000217676"/>
    </source>
</evidence>
<dbReference type="GO" id="GO:0006552">
    <property type="term" value="P:L-leucine catabolic process"/>
    <property type="evidence" value="ECO:0007669"/>
    <property type="project" value="TreeGrafter"/>
</dbReference>
<evidence type="ECO:0000313" key="3">
    <source>
        <dbReference type="EMBL" id="BAU81283.1"/>
    </source>
</evidence>
<accession>A0A160NUN3</accession>
<feature type="region of interest" description="Disordered" evidence="1">
    <location>
        <begin position="1"/>
        <end position="22"/>
    </location>
</feature>
<feature type="compositionally biased region" description="Basic residues" evidence="1">
    <location>
        <begin position="1"/>
        <end position="12"/>
    </location>
</feature>
<dbReference type="InterPro" id="IPR036250">
    <property type="entry name" value="AcylCo_DH-like_C"/>
</dbReference>
<dbReference type="Proteomes" id="UP000217676">
    <property type="component" value="Chromosome"/>
</dbReference>
<dbReference type="GO" id="GO:0008470">
    <property type="term" value="F:3-methylbutanoyl-CoA dehydrogenase activity"/>
    <property type="evidence" value="ECO:0007669"/>
    <property type="project" value="TreeGrafter"/>
</dbReference>
<reference evidence="3 4" key="1">
    <citation type="journal article" date="2016" name="Genome Announc.">
        <title>Complete Genome Sequence of Thiostrepton-Producing Streptomyces laurentii ATCC 31255.</title>
        <authorList>
            <person name="Doi K."/>
            <person name="Fujino Y."/>
            <person name="Nagayoshi Y."/>
            <person name="Ohshima T."/>
            <person name="Ogata S."/>
        </authorList>
    </citation>
    <scope>NUCLEOTIDE SEQUENCE [LARGE SCALE GENOMIC DNA]</scope>
    <source>
        <strain evidence="3 4">ATCC 31255</strain>
    </source>
</reference>
<dbReference type="Gene3D" id="1.20.140.10">
    <property type="entry name" value="Butyryl-CoA Dehydrogenase, subunit A, domain 3"/>
    <property type="match status" value="1"/>
</dbReference>
<dbReference type="InterPro" id="IPR009100">
    <property type="entry name" value="AcylCoA_DH/oxidase_NM_dom_sf"/>
</dbReference>
<sequence>MRTPRKARRRPARTTPHDHIADDTVWPRVAQELADDLAADAPARDRAGKTPFDEVARLREAGLPGLLTAPGPGGPGADWHTACRVIREIAAADGSIGELLAHHCALSWATRLLPPGPDPSGIPAGEHGLLAGAVEPPRTESGDPSRPADLALTPAGDGTYHLTGRRFFASGVAVADRLVVGARCATSGDLLVVLADPAHPAVFTEPYADRVGQRLAGAGTVTFDRLPVAAGQILGVLPYDEHTVAPYAGLVPLALRLLLVHVTLGIAEGALAEARDVSRASRCAPPAPTGPERAAHTGPAPEEDPYLLLVYGELATAAHSAAAVVDRATEALAHGLLTAHGLGVGERSDIAVLVAAAETVAHRAATDITTRVLGLVAPRSPADPLGADPGFDRFWRNVRALTAPVSPDHRLRDIGDHYLHGTHPRLTLPV</sequence>
<protein>
    <recommendedName>
        <fullName evidence="2">Acyl-CoA dehydrogenase/oxidase N-terminal domain-containing protein</fullName>
    </recommendedName>
</protein>
<dbReference type="Gene3D" id="1.10.540.10">
    <property type="entry name" value="Acyl-CoA dehydrogenase/oxidase, N-terminal domain"/>
    <property type="match status" value="1"/>
</dbReference>
<keyword evidence="4" id="KW-1185">Reference proteome</keyword>
<dbReference type="RefSeq" id="WP_359885611.1">
    <property type="nucleotide sequence ID" value="NZ_JBEYHT010000108.1"/>
</dbReference>
<evidence type="ECO:0000256" key="1">
    <source>
        <dbReference type="SAM" id="MobiDB-lite"/>
    </source>
</evidence>
<proteinExistence type="predicted"/>
<feature type="region of interest" description="Disordered" evidence="1">
    <location>
        <begin position="278"/>
        <end position="300"/>
    </location>
</feature>